<evidence type="ECO:0000313" key="4">
    <source>
        <dbReference type="Proteomes" id="UP000095546"/>
    </source>
</evidence>
<dbReference type="InterPro" id="IPR026870">
    <property type="entry name" value="Zinc_ribbon_dom"/>
</dbReference>
<evidence type="ECO:0000259" key="2">
    <source>
        <dbReference type="Pfam" id="PF13240"/>
    </source>
</evidence>
<sequence>MARYCPNCGAKQDETSKFCMNCGTPLAPEKKDDVATIQQNTDGMPLKMAASGRDAGQPHGPKHSKKRYIALGIAALVLIGAVGFFVGKQFTTKEDAAPAAEQSADVAAEKKQPEMSSDLSLGGLDLGITLDEMHNRLGQESSSKQDGNHMYYFYEGLKVGSVDNKLTSLVSENDEVKTKRGIHQGSTLDEVVSAYGNPTSTLAYDGKTLYEYTFSTINGKTGILRFAINPDTNLVAYISVRIPDSPAKTAQSDKTANNNTIQVLYTGGKTSVLQLSKSNVQLHVGQQLHLMAGDDSGDAGDLRLMTNGKRDGMGIVSPTNCVSVKGVGKKGFKGSNTEMLITANAPGEAVFTVVPNYGSWEKATKIYITIVE</sequence>
<reference evidence="3 4" key="1">
    <citation type="submission" date="2015-09" db="EMBL/GenBank/DDBJ databases">
        <authorList>
            <consortium name="Pathogen Informatics"/>
        </authorList>
    </citation>
    <scope>NUCLEOTIDE SEQUENCE [LARGE SCALE GENOMIC DNA]</scope>
    <source>
        <strain evidence="3 4">2789STDY5608828</strain>
    </source>
</reference>
<evidence type="ECO:0000313" key="3">
    <source>
        <dbReference type="EMBL" id="CUN89616.1"/>
    </source>
</evidence>
<accession>A0A174AQ72</accession>
<keyword evidence="1" id="KW-0472">Membrane</keyword>
<feature type="domain" description="Zinc-ribbon" evidence="2">
    <location>
        <begin position="4"/>
        <end position="26"/>
    </location>
</feature>
<keyword evidence="4" id="KW-1185">Reference proteome</keyword>
<name>A0A174AQ72_9FIRM</name>
<keyword evidence="1" id="KW-0812">Transmembrane</keyword>
<proteinExistence type="predicted"/>
<evidence type="ECO:0000256" key="1">
    <source>
        <dbReference type="SAM" id="Phobius"/>
    </source>
</evidence>
<dbReference type="Proteomes" id="UP000095546">
    <property type="component" value="Unassembled WGS sequence"/>
</dbReference>
<dbReference type="OrthoDB" id="2837961at2"/>
<dbReference type="EMBL" id="CYYU01000011">
    <property type="protein sequence ID" value="CUN89616.1"/>
    <property type="molecule type" value="Genomic_DNA"/>
</dbReference>
<protein>
    <submittedName>
        <fullName evidence="3">Predicted membrane protein</fullName>
    </submittedName>
</protein>
<dbReference type="STRING" id="187979.ERS852385_01634"/>
<dbReference type="AlphaFoldDB" id="A0A174AQ72"/>
<keyword evidence="1" id="KW-1133">Transmembrane helix</keyword>
<dbReference type="eggNOG" id="COG1933">
    <property type="taxonomic scope" value="Bacteria"/>
</dbReference>
<gene>
    <name evidence="3" type="ORF">ERS852385_01634</name>
</gene>
<organism evidence="3 4">
    <name type="scientific">Mitsuokella jalaludinii</name>
    <dbReference type="NCBI Taxonomy" id="187979"/>
    <lineage>
        <taxon>Bacteria</taxon>
        <taxon>Bacillati</taxon>
        <taxon>Bacillota</taxon>
        <taxon>Negativicutes</taxon>
        <taxon>Selenomonadales</taxon>
        <taxon>Selenomonadaceae</taxon>
        <taxon>Mitsuokella</taxon>
    </lineage>
</organism>
<dbReference type="Pfam" id="PF13240">
    <property type="entry name" value="Zn_Ribbon_1"/>
    <property type="match status" value="1"/>
</dbReference>
<feature type="transmembrane region" description="Helical" evidence="1">
    <location>
        <begin position="68"/>
        <end position="87"/>
    </location>
</feature>